<evidence type="ECO:0000313" key="1">
    <source>
        <dbReference type="EMBL" id="KAB8032175.1"/>
    </source>
</evidence>
<dbReference type="AlphaFoldDB" id="A0A833JE32"/>
<reference evidence="1 2" key="1">
    <citation type="submission" date="2019-10" db="EMBL/GenBank/DDBJ databases">
        <title>New genus of Silvanigrellaceae.</title>
        <authorList>
            <person name="Pitt A."/>
            <person name="Hahn M.W."/>
        </authorList>
    </citation>
    <scope>NUCLEOTIDE SEQUENCE [LARGE SCALE GENOMIC DNA]</scope>
    <source>
        <strain evidence="1 2">33A1-SZDP</strain>
    </source>
</reference>
<keyword evidence="2" id="KW-1185">Reference proteome</keyword>
<dbReference type="EMBL" id="WFLN01000005">
    <property type="protein sequence ID" value="KAB8032175.1"/>
    <property type="molecule type" value="Genomic_DNA"/>
</dbReference>
<sequence>MKKIILKNSLIFICINLSPIFIEVSLAQENKPIGSIFVSPISAFSVNSDEMFLTLANTSNTLGKFIFKSKCIVNKVEYVDKGCEKFFSFDLSGMLQDNIITLPANTQKKIPIKLLNKPNGKEEFSAFFTPEFTVASDVDRPKNSLGFDFKFVPGILFSWNSASPKLDLQEFKAKNSKEGVRSVNFVFDISKLSNPQVVSVNAKIIDSKTNKLIRFLDLGKEKLIDPRRKKLVLKGEIDKSKENEKGLCYELLLQELTSNTAYKIKSPTCT</sequence>
<accession>A0A833JE32</accession>
<dbReference type="Proteomes" id="UP000442694">
    <property type="component" value="Unassembled WGS sequence"/>
</dbReference>
<protein>
    <submittedName>
        <fullName evidence="1">Uncharacterized protein</fullName>
    </submittedName>
</protein>
<comment type="caution">
    <text evidence="1">The sequence shown here is derived from an EMBL/GenBank/DDBJ whole genome shotgun (WGS) entry which is preliminary data.</text>
</comment>
<proteinExistence type="predicted"/>
<name>A0A833JE32_9BACT</name>
<organism evidence="1 2">
    <name type="scientific">Fluviispira multicolorata</name>
    <dbReference type="NCBI Taxonomy" id="2654512"/>
    <lineage>
        <taxon>Bacteria</taxon>
        <taxon>Pseudomonadati</taxon>
        <taxon>Bdellovibrionota</taxon>
        <taxon>Oligoflexia</taxon>
        <taxon>Silvanigrellales</taxon>
        <taxon>Silvanigrellaceae</taxon>
        <taxon>Fluviispira</taxon>
    </lineage>
</organism>
<dbReference type="RefSeq" id="WP_152212412.1">
    <property type="nucleotide sequence ID" value="NZ_WFLN01000005.1"/>
</dbReference>
<evidence type="ECO:0000313" key="2">
    <source>
        <dbReference type="Proteomes" id="UP000442694"/>
    </source>
</evidence>
<gene>
    <name evidence="1" type="ORF">GCL57_05890</name>
</gene>